<reference evidence="2 3" key="1">
    <citation type="submission" date="2023-03" db="EMBL/GenBank/DDBJ databases">
        <title>Host association and intracellularity evolved multiple times independently in the Rickettsiales.</title>
        <authorList>
            <person name="Castelli M."/>
            <person name="Nardi T."/>
            <person name="Gammuto L."/>
            <person name="Bellinzona G."/>
            <person name="Sabaneyeva E."/>
            <person name="Potekhin A."/>
            <person name="Serra V."/>
            <person name="Petroni G."/>
            <person name="Sassera D."/>
        </authorList>
    </citation>
    <scope>NUCLEOTIDE SEQUENCE [LARGE SCALE GENOMIC DNA]</scope>
    <source>
        <strain evidence="2 3">Sr 2-6</strain>
    </source>
</reference>
<proteinExistence type="predicted"/>
<accession>A0ABU5NCW8</accession>
<dbReference type="EMBL" id="JARJFB010000071">
    <property type="protein sequence ID" value="MEA0971019.1"/>
    <property type="molecule type" value="Genomic_DNA"/>
</dbReference>
<keyword evidence="3" id="KW-1185">Reference proteome</keyword>
<evidence type="ECO:0000313" key="2">
    <source>
        <dbReference type="EMBL" id="MEA0971019.1"/>
    </source>
</evidence>
<gene>
    <name evidence="2" type="ORF">Megvenef_00990</name>
</gene>
<dbReference type="Proteomes" id="UP001291687">
    <property type="component" value="Unassembled WGS sequence"/>
</dbReference>
<protein>
    <submittedName>
        <fullName evidence="2">Uncharacterized protein</fullName>
    </submittedName>
</protein>
<organism evidence="2 3">
    <name type="scientific">Candidatus Megaera venefica</name>
    <dbReference type="NCBI Taxonomy" id="2055910"/>
    <lineage>
        <taxon>Bacteria</taxon>
        <taxon>Pseudomonadati</taxon>
        <taxon>Pseudomonadota</taxon>
        <taxon>Alphaproteobacteria</taxon>
        <taxon>Rickettsiales</taxon>
        <taxon>Rickettsiaceae</taxon>
        <taxon>Candidatus Megaera</taxon>
    </lineage>
</organism>
<evidence type="ECO:0000313" key="3">
    <source>
        <dbReference type="Proteomes" id="UP001291687"/>
    </source>
</evidence>
<dbReference type="RefSeq" id="WP_322776918.1">
    <property type="nucleotide sequence ID" value="NZ_JARJFB010000071.1"/>
</dbReference>
<name>A0ABU5NCW8_9RICK</name>
<feature type="compositionally biased region" description="Basic and acidic residues" evidence="1">
    <location>
        <begin position="1"/>
        <end position="11"/>
    </location>
</feature>
<sequence length="128" mass="13761">MKKNPLEEKIFDLQAPGEAEHPNEEEEAEAVAAAEELIRDAMPGLYAAILARNIEATSEILEPLDRALEALGDVPGILNEVLTGAGIAPGHVGLRPGELAHQLGFHDICQFLVETQGDEIECNIIGEE</sequence>
<evidence type="ECO:0000256" key="1">
    <source>
        <dbReference type="SAM" id="MobiDB-lite"/>
    </source>
</evidence>
<comment type="caution">
    <text evidence="2">The sequence shown here is derived from an EMBL/GenBank/DDBJ whole genome shotgun (WGS) entry which is preliminary data.</text>
</comment>
<feature type="region of interest" description="Disordered" evidence="1">
    <location>
        <begin position="1"/>
        <end position="26"/>
    </location>
</feature>